<dbReference type="EMBL" id="CP011497">
    <property type="protein sequence ID" value="AKJ12796.1"/>
    <property type="molecule type" value="Genomic_DNA"/>
</dbReference>
<name>A0ABM5TPA5_9ACTN</name>
<feature type="region of interest" description="Disordered" evidence="1">
    <location>
        <begin position="427"/>
        <end position="472"/>
    </location>
</feature>
<sequence length="566" mass="61589">MRSDSTDTPDTAGTAESPRPAQVGVVVIGYNDLTHVGDAVRSALAQGPAVAEVVAVDDCSTDGSAELLDRLAADEPRLRVVHRSENSGGCGSPRNAGIDAVTTPYVMFLDSDDVLPPGAVDALLAAATEARAEVASGLCVRRELPSGREQPWQAPLYTAHTVLARPSQRPRLVHDTLCVNKLYRTDFLREHGIRFPEGRFLYEDIVFTARILAAGPRIALVPDRVYVWHVRRAAEQLSLSLDREHIDNWKARVEACTLAYEILLGAGQKELARAARAKFLDHEVRMYARELGLRDAQYRSAWWAHTREYLAGYDAADWELNPGAPGRLLARVVMESPEPRDLPRLRELAARPARLLPPYASTPDGVPVWAADLPQVTLTPLLTRPTALLPVAVDAELRPRARASLLHLRLHELYGRVAEAGPREVDVEWQSREDEEQRRGRTTVPLTPSGAETGTATEGETGAGSGRETGAGSWTAELPVDLAGLGAGTWDLRLTVRFADGAEREVTGHALTGAGRLRRRAVPSVRHGVLLVQPYATHSGALAVRLATGVGGVVQVARNRLRRLLH</sequence>
<evidence type="ECO:0000256" key="1">
    <source>
        <dbReference type="SAM" id="MobiDB-lite"/>
    </source>
</evidence>
<dbReference type="InterPro" id="IPR029044">
    <property type="entry name" value="Nucleotide-diphossugar_trans"/>
</dbReference>
<dbReference type="Pfam" id="PF00535">
    <property type="entry name" value="Glycos_transf_2"/>
    <property type="match status" value="1"/>
</dbReference>
<dbReference type="RefSeq" id="WP_208900532.1">
    <property type="nucleotide sequence ID" value="NZ_CP011497.1"/>
</dbReference>
<dbReference type="SUPFAM" id="SSF53448">
    <property type="entry name" value="Nucleotide-diphospho-sugar transferases"/>
    <property type="match status" value="1"/>
</dbReference>
<gene>
    <name evidence="3" type="ORF">ABB07_23005</name>
</gene>
<dbReference type="GO" id="GO:0016740">
    <property type="term" value="F:transferase activity"/>
    <property type="evidence" value="ECO:0007669"/>
    <property type="project" value="UniProtKB-KW"/>
</dbReference>
<reference evidence="3 4" key="1">
    <citation type="journal article" date="2015" name="ISME J.">
        <title>Draft Genome Sequence of Streptomyces incarnatus NRRL8089, which Produces the Nucleoside Antibiotic Sinefungin.</title>
        <authorList>
            <person name="Oshima K."/>
            <person name="Hattori M."/>
            <person name="Shimizu H."/>
            <person name="Fukuda K."/>
            <person name="Nemoto M."/>
            <person name="Inagaki K."/>
            <person name="Tamura T."/>
        </authorList>
    </citation>
    <scope>NUCLEOTIDE SEQUENCE [LARGE SCALE GENOMIC DNA]</scope>
    <source>
        <strain evidence="3 4">NRRL 8089</strain>
    </source>
</reference>
<feature type="compositionally biased region" description="Polar residues" evidence="1">
    <location>
        <begin position="1"/>
        <end position="11"/>
    </location>
</feature>
<feature type="domain" description="Glycosyltransferase 2-like" evidence="2">
    <location>
        <begin position="25"/>
        <end position="191"/>
    </location>
</feature>
<feature type="region of interest" description="Disordered" evidence="1">
    <location>
        <begin position="1"/>
        <end position="20"/>
    </location>
</feature>
<protein>
    <submittedName>
        <fullName evidence="3">Transferase</fullName>
    </submittedName>
</protein>
<evidence type="ECO:0000313" key="3">
    <source>
        <dbReference type="EMBL" id="AKJ12796.1"/>
    </source>
</evidence>
<feature type="compositionally biased region" description="Basic and acidic residues" evidence="1">
    <location>
        <begin position="427"/>
        <end position="439"/>
    </location>
</feature>
<accession>A0ABM5TPA5</accession>
<feature type="compositionally biased region" description="Low complexity" evidence="1">
    <location>
        <begin position="449"/>
        <end position="460"/>
    </location>
</feature>
<dbReference type="Proteomes" id="UP000035366">
    <property type="component" value="Chromosome"/>
</dbReference>
<keyword evidence="4" id="KW-1185">Reference proteome</keyword>
<dbReference type="Gene3D" id="3.90.550.10">
    <property type="entry name" value="Spore Coat Polysaccharide Biosynthesis Protein SpsA, Chain A"/>
    <property type="match status" value="1"/>
</dbReference>
<dbReference type="InterPro" id="IPR001173">
    <property type="entry name" value="Glyco_trans_2-like"/>
</dbReference>
<evidence type="ECO:0000259" key="2">
    <source>
        <dbReference type="Pfam" id="PF00535"/>
    </source>
</evidence>
<proteinExistence type="predicted"/>
<keyword evidence="3" id="KW-0808">Transferase</keyword>
<organism evidence="3 4">
    <name type="scientific">Streptomyces incarnatus</name>
    <dbReference type="NCBI Taxonomy" id="665007"/>
    <lineage>
        <taxon>Bacteria</taxon>
        <taxon>Bacillati</taxon>
        <taxon>Actinomycetota</taxon>
        <taxon>Actinomycetes</taxon>
        <taxon>Kitasatosporales</taxon>
        <taxon>Streptomycetaceae</taxon>
        <taxon>Streptomyces</taxon>
    </lineage>
</organism>
<dbReference type="PANTHER" id="PTHR43685">
    <property type="entry name" value="GLYCOSYLTRANSFERASE"/>
    <property type="match status" value="1"/>
</dbReference>
<evidence type="ECO:0000313" key="4">
    <source>
        <dbReference type="Proteomes" id="UP000035366"/>
    </source>
</evidence>
<dbReference type="CDD" id="cd00761">
    <property type="entry name" value="Glyco_tranf_GTA_type"/>
    <property type="match status" value="1"/>
</dbReference>
<dbReference type="PANTHER" id="PTHR43685:SF2">
    <property type="entry name" value="GLYCOSYLTRANSFERASE 2-LIKE DOMAIN-CONTAINING PROTEIN"/>
    <property type="match status" value="1"/>
</dbReference>
<dbReference type="InterPro" id="IPR050834">
    <property type="entry name" value="Glycosyltransf_2"/>
</dbReference>